<dbReference type="PANTHER" id="PTHR10404:SF32">
    <property type="entry name" value="INACTIVE N-ACETYLATED-ALPHA-LINKED ACIDIC DIPEPTIDASE-LIKE PROTEIN 2"/>
    <property type="match status" value="1"/>
</dbReference>
<proteinExistence type="predicted"/>
<organism evidence="2 3">
    <name type="scientific">Denticeps clupeoides</name>
    <name type="common">denticle herring</name>
    <dbReference type="NCBI Taxonomy" id="299321"/>
    <lineage>
        <taxon>Eukaryota</taxon>
        <taxon>Metazoa</taxon>
        <taxon>Chordata</taxon>
        <taxon>Craniata</taxon>
        <taxon>Vertebrata</taxon>
        <taxon>Euteleostomi</taxon>
        <taxon>Actinopterygii</taxon>
        <taxon>Neopterygii</taxon>
        <taxon>Teleostei</taxon>
        <taxon>Clupei</taxon>
        <taxon>Clupeiformes</taxon>
        <taxon>Denticipitoidei</taxon>
        <taxon>Denticipitidae</taxon>
        <taxon>Denticeps</taxon>
    </lineage>
</organism>
<protein>
    <recommendedName>
        <fullName evidence="4">Inactive N-acetylated-alpha-linked acidic dipeptidase-like protein 2</fullName>
    </recommendedName>
</protein>
<dbReference type="SUPFAM" id="SSF47672">
    <property type="entry name" value="Transferrin receptor-like dimerisation domain"/>
    <property type="match status" value="1"/>
</dbReference>
<keyword evidence="1" id="KW-0472">Membrane</keyword>
<dbReference type="GeneTree" id="ENSGT01030000234598"/>
<evidence type="ECO:0008006" key="4">
    <source>
        <dbReference type="Google" id="ProtNLM"/>
    </source>
</evidence>
<accession>A0A8C4CZP9</accession>
<keyword evidence="3" id="KW-1185">Reference proteome</keyword>
<dbReference type="PANTHER" id="PTHR10404">
    <property type="entry name" value="N-ACETYLATED-ALPHA-LINKED ACIDIC DIPEPTIDASE"/>
    <property type="match status" value="1"/>
</dbReference>
<dbReference type="InterPro" id="IPR036757">
    <property type="entry name" value="TFR-like_dimer_dom_sf"/>
</dbReference>
<dbReference type="SUPFAM" id="SSF53187">
    <property type="entry name" value="Zn-dependent exopeptidases"/>
    <property type="match status" value="1"/>
</dbReference>
<evidence type="ECO:0000256" key="1">
    <source>
        <dbReference type="SAM" id="Phobius"/>
    </source>
</evidence>
<dbReference type="Ensembl" id="ENSDCDT00010062488.1">
    <property type="protein sequence ID" value="ENSDCDP00010052016.1"/>
    <property type="gene ID" value="ENSDCDG00010030489.1"/>
</dbReference>
<name>A0A8C4CZP9_9TELE</name>
<evidence type="ECO:0000313" key="2">
    <source>
        <dbReference type="Ensembl" id="ENSDCDP00010052016.1"/>
    </source>
</evidence>
<gene>
    <name evidence="2" type="primary">NAALADL2</name>
</gene>
<feature type="transmembrane region" description="Helical" evidence="1">
    <location>
        <begin position="128"/>
        <end position="146"/>
    </location>
</feature>
<dbReference type="InterPro" id="IPR046450">
    <property type="entry name" value="PA_dom_sf"/>
</dbReference>
<reference evidence="2" key="2">
    <citation type="submission" date="2025-05" db="UniProtKB">
        <authorList>
            <consortium name="Ensembl"/>
        </authorList>
    </citation>
    <scope>IDENTIFICATION</scope>
</reference>
<keyword evidence="1" id="KW-0812">Transmembrane</keyword>
<dbReference type="AlphaFoldDB" id="A0A8C4CZP9"/>
<dbReference type="SUPFAM" id="SSF52025">
    <property type="entry name" value="PA domain"/>
    <property type="match status" value="1"/>
</dbReference>
<evidence type="ECO:0000313" key="3">
    <source>
        <dbReference type="Proteomes" id="UP000694580"/>
    </source>
</evidence>
<dbReference type="Gene3D" id="1.20.930.40">
    <property type="entry name" value="Transferrin receptor-like, dimerisation domain"/>
    <property type="match status" value="1"/>
</dbReference>
<dbReference type="Proteomes" id="UP000694580">
    <property type="component" value="Chromosome 13"/>
</dbReference>
<dbReference type="Gene3D" id="3.50.30.30">
    <property type="match status" value="1"/>
</dbReference>
<dbReference type="InterPro" id="IPR039373">
    <property type="entry name" value="Peptidase_M28B"/>
</dbReference>
<reference evidence="2 3" key="1">
    <citation type="submission" date="2020-06" db="EMBL/GenBank/DDBJ databases">
        <authorList>
            <consortium name="Wellcome Sanger Institute Data Sharing"/>
        </authorList>
    </citation>
    <scope>NUCLEOTIDE SEQUENCE [LARGE SCALE GENOMIC DNA]</scope>
</reference>
<keyword evidence="1" id="KW-1133">Transmembrane helix</keyword>
<sequence>MGKSQSRYIHRSLIDGEDMAYTKMYAGHTGPRRLQDHDSVELRTASLDLEWEMERELEEPGQDHYELKSAGHPSIGNLARGGADTDFEPIQPSVSPHGRFERLQEDADFVSHYGSKGQRRSFSCMAKYFLAGAGIFTLGLFIGLVAHSMGKQTAGPISDPKVLDNILNVCQAIFINIYIYFLRLHLGLKDVQLSNYTVLLSHPGPVSSSIIDVNSSQCFLPNGEGCDPSSPPPNEIQNFSFAAYSAVGSLEAEVVDVQYGSRNDLIDAKALTNVTSKIAVMKLGHEPLLYKLSLLAEAGFGGALLYIDPCDVFNETEIWHQAFGVTLNAGGDPSTPGYPSFDGIYREERANHTPLLVQPISAGMSALCKTYSFVESSCSHMKDLPLLNKKARACLFSVCVHAFECFHFPAVDRYVLVGSRHSSWYEGSEADWSGGAAVMTQVIASMMAQTHNGWQPDRTIVFCSWGGSAIGSVGSFEWGEVKNSAVAYINLFKPVRAGRSVFSTASPSLLQQLKRCDQPEACPAPNVSSVQTPGDVNFFANHLAIPVMEFTSAAAGTVESTSFLSEAFFHTDSSAVEILDPSFKLHESVAKMTAEAILRLSSDPVLPFYPLDIALDVQNKLKDDPLRTSDLLDAAAALRENASLLQSEIMRPANDPKERDPAHVRMLNDVLRDLEKSFLIRNPPPGFNAIYGSADRERDKHSLLSEALYGLSQDQEQITGCSPTFEMNSTNLS</sequence>
<dbReference type="Gene3D" id="3.40.630.10">
    <property type="entry name" value="Zn peptidases"/>
    <property type="match status" value="1"/>
</dbReference>
<dbReference type="Ensembl" id="ENSDCDT00010051245.1">
    <property type="protein sequence ID" value="ENSDCDP00010041298.1"/>
    <property type="gene ID" value="ENSDCDG00010026223.1"/>
</dbReference>